<feature type="compositionally biased region" description="Basic residues" evidence="2">
    <location>
        <begin position="165"/>
        <end position="175"/>
    </location>
</feature>
<name>A0AAE0FG04_9CHLO</name>
<dbReference type="Pfam" id="PF12796">
    <property type="entry name" value="Ank_2"/>
    <property type="match status" value="1"/>
</dbReference>
<dbReference type="SMART" id="SM00248">
    <property type="entry name" value="ANK"/>
    <property type="match status" value="3"/>
</dbReference>
<gene>
    <name evidence="3" type="ORF">CYMTET_31941</name>
</gene>
<evidence type="ECO:0000313" key="3">
    <source>
        <dbReference type="EMBL" id="KAK3259044.1"/>
    </source>
</evidence>
<comment type="caution">
    <text evidence="3">The sequence shown here is derived from an EMBL/GenBank/DDBJ whole genome shotgun (WGS) entry which is preliminary data.</text>
</comment>
<evidence type="ECO:0000256" key="1">
    <source>
        <dbReference type="PROSITE-ProRule" id="PRU00023"/>
    </source>
</evidence>
<proteinExistence type="predicted"/>
<feature type="region of interest" description="Disordered" evidence="2">
    <location>
        <begin position="51"/>
        <end position="78"/>
    </location>
</feature>
<dbReference type="InterPro" id="IPR002110">
    <property type="entry name" value="Ankyrin_rpt"/>
</dbReference>
<feature type="region of interest" description="Disordered" evidence="2">
    <location>
        <begin position="162"/>
        <end position="265"/>
    </location>
</feature>
<dbReference type="PANTHER" id="PTHR40429:SF1">
    <property type="entry name" value="FLAGELLAR ASSOCIATED PROTEIN"/>
    <property type="match status" value="1"/>
</dbReference>
<evidence type="ECO:0000256" key="2">
    <source>
        <dbReference type="SAM" id="MobiDB-lite"/>
    </source>
</evidence>
<keyword evidence="4" id="KW-1185">Reference proteome</keyword>
<dbReference type="SUPFAM" id="SSF48403">
    <property type="entry name" value="Ankyrin repeat"/>
    <property type="match status" value="1"/>
</dbReference>
<reference evidence="3 4" key="1">
    <citation type="journal article" date="2015" name="Genome Biol. Evol.">
        <title>Comparative Genomics of a Bacterivorous Green Alga Reveals Evolutionary Causalities and Consequences of Phago-Mixotrophic Mode of Nutrition.</title>
        <authorList>
            <person name="Burns J.A."/>
            <person name="Paasch A."/>
            <person name="Narechania A."/>
            <person name="Kim E."/>
        </authorList>
    </citation>
    <scope>NUCLEOTIDE SEQUENCE [LARGE SCALE GENOMIC DNA]</scope>
    <source>
        <strain evidence="3 4">PLY_AMNH</strain>
    </source>
</reference>
<protein>
    <submittedName>
        <fullName evidence="3">Uncharacterized protein</fullName>
    </submittedName>
</protein>
<dbReference type="Proteomes" id="UP001190700">
    <property type="component" value="Unassembled WGS sequence"/>
</dbReference>
<feature type="repeat" description="ANK" evidence="1">
    <location>
        <begin position="417"/>
        <end position="449"/>
    </location>
</feature>
<dbReference type="Gene3D" id="1.25.40.20">
    <property type="entry name" value="Ankyrin repeat-containing domain"/>
    <property type="match status" value="1"/>
</dbReference>
<dbReference type="EMBL" id="LGRX02019044">
    <property type="protein sequence ID" value="KAK3259044.1"/>
    <property type="molecule type" value="Genomic_DNA"/>
</dbReference>
<organism evidence="3 4">
    <name type="scientific">Cymbomonas tetramitiformis</name>
    <dbReference type="NCBI Taxonomy" id="36881"/>
    <lineage>
        <taxon>Eukaryota</taxon>
        <taxon>Viridiplantae</taxon>
        <taxon>Chlorophyta</taxon>
        <taxon>Pyramimonadophyceae</taxon>
        <taxon>Pyramimonadales</taxon>
        <taxon>Pyramimonadaceae</taxon>
        <taxon>Cymbomonas</taxon>
    </lineage>
</organism>
<feature type="compositionally biased region" description="Polar residues" evidence="2">
    <location>
        <begin position="226"/>
        <end position="248"/>
    </location>
</feature>
<dbReference type="InterPro" id="IPR036770">
    <property type="entry name" value="Ankyrin_rpt-contain_sf"/>
</dbReference>
<feature type="compositionally biased region" description="Low complexity" evidence="2">
    <location>
        <begin position="213"/>
        <end position="224"/>
    </location>
</feature>
<sequence length="462" mass="49886">MWGIPGDYEMPASSLGKQRESEKFSAEAYSFSVAPAAANLALDKNLAAEPGPGAYSFPSSMGAQKESTKPSAAAHTFEKEDRLETGKLTYAEYCTRPGPSSYVGPNDTAFGAQKDSQRWTSYAYSFGKGYDKNDPNRFDPQTQRFGDLTHFEITDGTAAKSGKVFGRRPGNHFRRLHAEPGPGTYERKEADLGRRGLVRHSAPTQPFSRSRRPGSAWGSSSGAATLTASVGARSSQHSGMHSSFQPAQRSRVRPRGGVLGGSRAAHQGLSAMNSLRYSAVDEEPMGGHLSAEVDVHDVLLGTMPGRASADSSLPFASVPAEQSPSPLQEPVARSEGPEEEQQPPPIFRHMLNGEVAVVKELLSQDSTLARCRDFEGNTLLHAACMVNLKKGVKLMLRNTDYSTTPHKPVFVNMQNHAGQTALHTCHIHGHSELASYLTTVGANSTLKDRHGKMCHEAHGREA</sequence>
<feature type="region of interest" description="Disordered" evidence="2">
    <location>
        <begin position="309"/>
        <end position="344"/>
    </location>
</feature>
<dbReference type="PANTHER" id="PTHR40429">
    <property type="entry name" value="FLAGELLAR ASSOCIATED PROTEIN"/>
    <property type="match status" value="1"/>
</dbReference>
<dbReference type="AlphaFoldDB" id="A0AAE0FG04"/>
<feature type="compositionally biased region" description="Basic and acidic residues" evidence="2">
    <location>
        <begin position="185"/>
        <end position="194"/>
    </location>
</feature>
<evidence type="ECO:0000313" key="4">
    <source>
        <dbReference type="Proteomes" id="UP001190700"/>
    </source>
</evidence>
<keyword evidence="1" id="KW-0040">ANK repeat</keyword>
<dbReference type="PROSITE" id="PS50088">
    <property type="entry name" value="ANK_REPEAT"/>
    <property type="match status" value="1"/>
</dbReference>
<accession>A0AAE0FG04</accession>